<dbReference type="EMBL" id="MNCJ02000318">
    <property type="protein sequence ID" value="KAF5814730.1"/>
    <property type="molecule type" value="Genomic_DNA"/>
</dbReference>
<dbReference type="Gene3D" id="2.60.34.10">
    <property type="entry name" value="Substrate Binding Domain Of DNAk, Chain A, domain 1"/>
    <property type="match status" value="1"/>
</dbReference>
<dbReference type="Pfam" id="PF00012">
    <property type="entry name" value="HSP70"/>
    <property type="match status" value="1"/>
</dbReference>
<dbReference type="GO" id="GO:0005524">
    <property type="term" value="F:ATP binding"/>
    <property type="evidence" value="ECO:0007669"/>
    <property type="project" value="UniProtKB-KW"/>
</dbReference>
<evidence type="ECO:0000256" key="1">
    <source>
        <dbReference type="ARBA" id="ARBA00007381"/>
    </source>
</evidence>
<dbReference type="PROSITE" id="PS00329">
    <property type="entry name" value="HSP70_2"/>
    <property type="match status" value="1"/>
</dbReference>
<keyword evidence="6" id="KW-1185">Reference proteome</keyword>
<evidence type="ECO:0000256" key="2">
    <source>
        <dbReference type="ARBA" id="ARBA00022741"/>
    </source>
</evidence>
<dbReference type="SUPFAM" id="SSF53067">
    <property type="entry name" value="Actin-like ATPase domain"/>
    <property type="match status" value="2"/>
</dbReference>
<dbReference type="Gramene" id="mRNA:HanXRQr2_Chr03g0114391">
    <property type="protein sequence ID" value="mRNA:HanXRQr2_Chr03g0114391"/>
    <property type="gene ID" value="HanXRQr2_Chr03g0114391"/>
</dbReference>
<keyword evidence="2" id="KW-0547">Nucleotide-binding</keyword>
<evidence type="ECO:0000313" key="4">
    <source>
        <dbReference type="EMBL" id="KAF5814730.1"/>
    </source>
</evidence>
<evidence type="ECO:0000256" key="3">
    <source>
        <dbReference type="ARBA" id="ARBA00022840"/>
    </source>
</evidence>
<dbReference type="PANTHER" id="PTHR19375">
    <property type="entry name" value="HEAT SHOCK PROTEIN 70KDA"/>
    <property type="match status" value="1"/>
</dbReference>
<dbReference type="PRINTS" id="PR00301">
    <property type="entry name" value="HEATSHOCK70"/>
</dbReference>
<dbReference type="STRING" id="4232.A0A251SDQ4"/>
<dbReference type="GO" id="GO:0140662">
    <property type="term" value="F:ATP-dependent protein folding chaperone"/>
    <property type="evidence" value="ECO:0007669"/>
    <property type="project" value="InterPro"/>
</dbReference>
<reference evidence="4" key="3">
    <citation type="submission" date="2020-06" db="EMBL/GenBank/DDBJ databases">
        <title>Helianthus annuus Genome sequencing and assembly Release 2.</title>
        <authorList>
            <person name="Gouzy J."/>
            <person name="Langlade N."/>
            <person name="Munos S."/>
        </authorList>
    </citation>
    <scope>NUCLEOTIDE SEQUENCE</scope>
    <source>
        <tissue evidence="4">Leaves</tissue>
    </source>
</reference>
<dbReference type="InterPro" id="IPR013126">
    <property type="entry name" value="Hsp_70_fam"/>
</dbReference>
<keyword evidence="3" id="KW-0067">ATP-binding</keyword>
<dbReference type="InterPro" id="IPR043129">
    <property type="entry name" value="ATPase_NBD"/>
</dbReference>
<evidence type="ECO:0000313" key="5">
    <source>
        <dbReference type="EMBL" id="OTF96986.1"/>
    </source>
</evidence>
<evidence type="ECO:0000313" key="6">
    <source>
        <dbReference type="Proteomes" id="UP000215914"/>
    </source>
</evidence>
<reference evidence="5" key="2">
    <citation type="submission" date="2017-02" db="EMBL/GenBank/DDBJ databases">
        <title>Sunflower complete genome.</title>
        <authorList>
            <person name="Langlade N."/>
            <person name="Munos S."/>
        </authorList>
    </citation>
    <scope>NUCLEOTIDE SEQUENCE [LARGE SCALE GENOMIC DNA]</scope>
    <source>
        <tissue evidence="5">Leaves</tissue>
    </source>
</reference>
<dbReference type="Proteomes" id="UP000215914">
    <property type="component" value="Chromosome 14"/>
</dbReference>
<dbReference type="InterPro" id="IPR029047">
    <property type="entry name" value="HSP70_peptide-bd_sf"/>
</dbReference>
<protein>
    <submittedName>
        <fullName evidence="4 5">Heat shock protein 70 family</fullName>
    </submittedName>
</protein>
<dbReference type="InParanoid" id="A0A251SDQ4"/>
<accession>A0A251SDQ4</accession>
<sequence length="224" mass="24834">MILGKMKETAEAYVGNVVKDAVLTVPAYFDDSQRQATKDAGTIAGLNIIRIINEPTTAAIAYGLDKNTSITKEMKVLIFDLGGGTFDVSLIKVLQGESSTSTSNHLLGHFNIYGIPYAPKGEQDIKISFKIDDNGILTVTAKILSTGEKNKFEITYENRRLSKKDIEKMVKDAEMYKHKDKEFKKRADAYNELDGFIYEMAVAELAQKVRGILIFFLGSGVSFI</sequence>
<dbReference type="InterPro" id="IPR018181">
    <property type="entry name" value="Heat_shock_70_CS"/>
</dbReference>
<dbReference type="SUPFAM" id="SSF100920">
    <property type="entry name" value="Heat shock protein 70kD (HSP70), peptide-binding domain"/>
    <property type="match status" value="1"/>
</dbReference>
<gene>
    <name evidence="5" type="ORF">HannXRQ_Chr14g0429571</name>
    <name evidence="4" type="ORF">HanXRQr2_Chr03g0114391</name>
</gene>
<dbReference type="AlphaFoldDB" id="A0A251SDQ4"/>
<dbReference type="Gene3D" id="3.30.420.40">
    <property type="match status" value="1"/>
</dbReference>
<comment type="similarity">
    <text evidence="1">Belongs to the heat shock protein 70 family.</text>
</comment>
<dbReference type="EMBL" id="CM007903">
    <property type="protein sequence ID" value="OTF96986.1"/>
    <property type="molecule type" value="Genomic_DNA"/>
</dbReference>
<reference evidence="4 6" key="1">
    <citation type="journal article" date="2017" name="Nature">
        <title>The sunflower genome provides insights into oil metabolism, flowering and Asterid evolution.</title>
        <authorList>
            <person name="Badouin H."/>
            <person name="Gouzy J."/>
            <person name="Grassa C.J."/>
            <person name="Murat F."/>
            <person name="Staton S.E."/>
            <person name="Cottret L."/>
            <person name="Lelandais-Briere C."/>
            <person name="Owens G.L."/>
            <person name="Carrere S."/>
            <person name="Mayjonade B."/>
            <person name="Legrand L."/>
            <person name="Gill N."/>
            <person name="Kane N.C."/>
            <person name="Bowers J.E."/>
            <person name="Hubner S."/>
            <person name="Bellec A."/>
            <person name="Berard A."/>
            <person name="Berges H."/>
            <person name="Blanchet N."/>
            <person name="Boniface M.C."/>
            <person name="Brunel D."/>
            <person name="Catrice O."/>
            <person name="Chaidir N."/>
            <person name="Claudel C."/>
            <person name="Donnadieu C."/>
            <person name="Faraut T."/>
            <person name="Fievet G."/>
            <person name="Helmstetter N."/>
            <person name="King M."/>
            <person name="Knapp S.J."/>
            <person name="Lai Z."/>
            <person name="Le Paslier M.C."/>
            <person name="Lippi Y."/>
            <person name="Lorenzon L."/>
            <person name="Mandel J.R."/>
            <person name="Marage G."/>
            <person name="Marchand G."/>
            <person name="Marquand E."/>
            <person name="Bret-Mestries E."/>
            <person name="Morien E."/>
            <person name="Nambeesan S."/>
            <person name="Nguyen T."/>
            <person name="Pegot-Espagnet P."/>
            <person name="Pouilly N."/>
            <person name="Raftis F."/>
            <person name="Sallet E."/>
            <person name="Schiex T."/>
            <person name="Thomas J."/>
            <person name="Vandecasteele C."/>
            <person name="Vares D."/>
            <person name="Vear F."/>
            <person name="Vautrin S."/>
            <person name="Crespi M."/>
            <person name="Mangin B."/>
            <person name="Burke J.M."/>
            <person name="Salse J."/>
            <person name="Munos S."/>
            <person name="Vincourt P."/>
            <person name="Rieseberg L.H."/>
            <person name="Langlade N.B."/>
        </authorList>
    </citation>
    <scope>NUCLEOTIDE SEQUENCE [LARGE SCALE GENOMIC DNA]</scope>
    <source>
        <strain evidence="6">cv. SF193</strain>
        <tissue evidence="4">Leaves</tissue>
    </source>
</reference>
<name>A0A251SDQ4_HELAN</name>
<dbReference type="FunFam" id="3.30.420.40:FF:000545">
    <property type="entry name" value="Endoplasmic reticulum chaperone BiP"/>
    <property type="match status" value="1"/>
</dbReference>
<organism evidence="5 6">
    <name type="scientific">Helianthus annuus</name>
    <name type="common">Common sunflower</name>
    <dbReference type="NCBI Taxonomy" id="4232"/>
    <lineage>
        <taxon>Eukaryota</taxon>
        <taxon>Viridiplantae</taxon>
        <taxon>Streptophyta</taxon>
        <taxon>Embryophyta</taxon>
        <taxon>Tracheophyta</taxon>
        <taxon>Spermatophyta</taxon>
        <taxon>Magnoliopsida</taxon>
        <taxon>eudicotyledons</taxon>
        <taxon>Gunneridae</taxon>
        <taxon>Pentapetalae</taxon>
        <taxon>asterids</taxon>
        <taxon>campanulids</taxon>
        <taxon>Asterales</taxon>
        <taxon>Asteraceae</taxon>
        <taxon>Asteroideae</taxon>
        <taxon>Heliantheae alliance</taxon>
        <taxon>Heliantheae</taxon>
        <taxon>Helianthus</taxon>
    </lineage>
</organism>
<keyword evidence="5" id="KW-0346">Stress response</keyword>
<proteinExistence type="inferred from homology"/>